<dbReference type="PANTHER" id="PTHR42770">
    <property type="entry name" value="AMINO ACID TRANSPORTER-RELATED"/>
    <property type="match status" value="1"/>
</dbReference>
<accession>A0A4U9RQW6</accession>
<dbReference type="OrthoDB" id="178667at2"/>
<name>A0A4U9RQW6_HATHI</name>
<evidence type="ECO:0000256" key="8">
    <source>
        <dbReference type="ARBA" id="ARBA00023136"/>
    </source>
</evidence>
<comment type="similarity">
    <text evidence="2">Belongs to the amino acid-polyamine-organocation (APC) superfamily. Basic amino acid/polyamine antiporter (APA) (TC 2.A.3.2) family.</text>
</comment>
<gene>
    <name evidence="10" type="primary">arcD_2</name>
    <name evidence="10" type="ORF">NCTC503_02360</name>
</gene>
<dbReference type="Proteomes" id="UP000308489">
    <property type="component" value="Chromosome 1"/>
</dbReference>
<dbReference type="EMBL" id="LR590481">
    <property type="protein sequence ID" value="VTQ94645.1"/>
    <property type="molecule type" value="Genomic_DNA"/>
</dbReference>
<dbReference type="PANTHER" id="PTHR42770:SF4">
    <property type="entry name" value="ARGININE_ORNITHINE ANTIPORTER-RELATED"/>
    <property type="match status" value="1"/>
</dbReference>
<dbReference type="KEGG" id="hhw:NCTC503_02360"/>
<evidence type="ECO:0000256" key="4">
    <source>
        <dbReference type="ARBA" id="ARBA00022475"/>
    </source>
</evidence>
<evidence type="ECO:0000256" key="5">
    <source>
        <dbReference type="ARBA" id="ARBA00022692"/>
    </source>
</evidence>
<evidence type="ECO:0000313" key="11">
    <source>
        <dbReference type="Proteomes" id="UP000308489"/>
    </source>
</evidence>
<keyword evidence="8 9" id="KW-0472">Membrane</keyword>
<feature type="transmembrane region" description="Helical" evidence="9">
    <location>
        <begin position="330"/>
        <end position="351"/>
    </location>
</feature>
<feature type="transmembrane region" description="Helical" evidence="9">
    <location>
        <begin position="357"/>
        <end position="379"/>
    </location>
</feature>
<evidence type="ECO:0000256" key="3">
    <source>
        <dbReference type="ARBA" id="ARBA00022448"/>
    </source>
</evidence>
<evidence type="ECO:0000256" key="1">
    <source>
        <dbReference type="ARBA" id="ARBA00004651"/>
    </source>
</evidence>
<dbReference type="Pfam" id="PF13520">
    <property type="entry name" value="AA_permease_2"/>
    <property type="match status" value="1"/>
</dbReference>
<protein>
    <submittedName>
        <fullName evidence="10">Arginine/ornithine antiporter</fullName>
    </submittedName>
</protein>
<feature type="transmembrane region" description="Helical" evidence="9">
    <location>
        <begin position="415"/>
        <end position="433"/>
    </location>
</feature>
<evidence type="ECO:0000256" key="2">
    <source>
        <dbReference type="ARBA" id="ARBA00008220"/>
    </source>
</evidence>
<evidence type="ECO:0000256" key="7">
    <source>
        <dbReference type="ARBA" id="ARBA00022989"/>
    </source>
</evidence>
<dbReference type="NCBIfam" id="TIGR00905">
    <property type="entry name" value="2A0302"/>
    <property type="match status" value="1"/>
</dbReference>
<comment type="subcellular location">
    <subcellularLocation>
        <location evidence="1">Cell membrane</location>
        <topology evidence="1">Multi-pass membrane protein</topology>
    </subcellularLocation>
</comment>
<dbReference type="AlphaFoldDB" id="A0A4U9RQW6"/>
<organism evidence="10 11">
    <name type="scientific">Hathewaya histolytica</name>
    <name type="common">Clostridium histolyticum</name>
    <dbReference type="NCBI Taxonomy" id="1498"/>
    <lineage>
        <taxon>Bacteria</taxon>
        <taxon>Bacillati</taxon>
        <taxon>Bacillota</taxon>
        <taxon>Clostridia</taxon>
        <taxon>Eubacteriales</taxon>
        <taxon>Clostridiaceae</taxon>
        <taxon>Hathewaya</taxon>
    </lineage>
</organism>
<reference evidence="10 11" key="1">
    <citation type="submission" date="2019-05" db="EMBL/GenBank/DDBJ databases">
        <authorList>
            <consortium name="Pathogen Informatics"/>
        </authorList>
    </citation>
    <scope>NUCLEOTIDE SEQUENCE [LARGE SCALE GENOMIC DNA]</scope>
    <source>
        <strain evidence="10 11">NCTC503</strain>
    </source>
</reference>
<dbReference type="GO" id="GO:0005886">
    <property type="term" value="C:plasma membrane"/>
    <property type="evidence" value="ECO:0007669"/>
    <property type="project" value="UniProtKB-SubCell"/>
</dbReference>
<dbReference type="InterPro" id="IPR050367">
    <property type="entry name" value="APC_superfamily"/>
</dbReference>
<feature type="transmembrane region" description="Helical" evidence="9">
    <location>
        <begin position="149"/>
        <end position="174"/>
    </location>
</feature>
<evidence type="ECO:0000256" key="6">
    <source>
        <dbReference type="ARBA" id="ARBA00022970"/>
    </source>
</evidence>
<dbReference type="RefSeq" id="WP_138210894.1">
    <property type="nucleotide sequence ID" value="NZ_CBCRUQ010000002.1"/>
</dbReference>
<dbReference type="Gene3D" id="1.20.1740.10">
    <property type="entry name" value="Amino acid/polyamine transporter I"/>
    <property type="match status" value="1"/>
</dbReference>
<evidence type="ECO:0000256" key="9">
    <source>
        <dbReference type="SAM" id="Phobius"/>
    </source>
</evidence>
<feature type="transmembrane region" description="Helical" evidence="9">
    <location>
        <begin position="203"/>
        <end position="222"/>
    </location>
</feature>
<evidence type="ECO:0000313" key="10">
    <source>
        <dbReference type="EMBL" id="VTQ94645.1"/>
    </source>
</evidence>
<keyword evidence="7 9" id="KW-1133">Transmembrane helix</keyword>
<feature type="transmembrane region" description="Helical" evidence="9">
    <location>
        <begin position="86"/>
        <end position="111"/>
    </location>
</feature>
<keyword evidence="5 9" id="KW-0812">Transmembrane</keyword>
<dbReference type="PIRSF" id="PIRSF006060">
    <property type="entry name" value="AA_transporter"/>
    <property type="match status" value="1"/>
</dbReference>
<sequence length="470" mass="50363">MEKQENNKLGLLMLVLLGIGSMIGGGIFNSPTDLIKQGNPQAVLIGWIVGGIGVISLALVFNLLANKKSELTGGIYAYAKEGFGNFAGFNSAWGYWLSAWLGNVAFVILLFKTLSDFTGGMNPFITFILASIFLWSVFLLQIKGVKNAGIINAVATVAKLVPIVLAIILGVLVFKKDIFVVQNWKNTLAATGEATSLLKQVNGSMGAILWCFVGIEAAVVLSERAKSQKIVGKAIIISLLSTLAIYMLVSIIAMGVIPAKELGNSITPFSDLLGKTAIGQAGALVARLGLIISLFGAFISWVMLAAETPYILAKDGAMPKYFSKTNKNDCPVNSLFITTVCTQLFLLSLLSSSFQKAYSMVFNIATTAILIPYLLSAFYGLKVSIKENFTFKDKIISAIASLYTAYVVYSVGLTYIGLTVILYAFGILVYLKAKKEHGKSIDKKEKVAMAIIVLIALLVIALIATGKITV</sequence>
<feature type="transmembrane region" description="Helical" evidence="9">
    <location>
        <begin position="445"/>
        <end position="464"/>
    </location>
</feature>
<feature type="transmembrane region" description="Helical" evidence="9">
    <location>
        <begin position="123"/>
        <end position="142"/>
    </location>
</feature>
<keyword evidence="4" id="KW-1003">Cell membrane</keyword>
<keyword evidence="3" id="KW-0813">Transport</keyword>
<feature type="transmembrane region" description="Helical" evidence="9">
    <location>
        <begin position="277"/>
        <end position="304"/>
    </location>
</feature>
<feature type="transmembrane region" description="Helical" evidence="9">
    <location>
        <begin position="234"/>
        <end position="257"/>
    </location>
</feature>
<keyword evidence="6" id="KW-0029">Amino-acid transport</keyword>
<dbReference type="InterPro" id="IPR002293">
    <property type="entry name" value="AA/rel_permease1"/>
</dbReference>
<dbReference type="GO" id="GO:0006865">
    <property type="term" value="P:amino acid transport"/>
    <property type="evidence" value="ECO:0007669"/>
    <property type="project" value="UniProtKB-KW"/>
</dbReference>
<keyword evidence="11" id="KW-1185">Reference proteome</keyword>
<feature type="transmembrane region" description="Helical" evidence="9">
    <location>
        <begin position="9"/>
        <end position="30"/>
    </location>
</feature>
<feature type="transmembrane region" description="Helical" evidence="9">
    <location>
        <begin position="42"/>
        <end position="65"/>
    </location>
</feature>
<dbReference type="GO" id="GO:0022857">
    <property type="term" value="F:transmembrane transporter activity"/>
    <property type="evidence" value="ECO:0007669"/>
    <property type="project" value="InterPro"/>
</dbReference>
<proteinExistence type="inferred from homology"/>
<dbReference type="InterPro" id="IPR004754">
    <property type="entry name" value="Amino_acid_antiprt"/>
</dbReference>